<dbReference type="EMBL" id="UFQS01003334">
    <property type="protein sequence ID" value="SSX15516.1"/>
    <property type="molecule type" value="Genomic_DNA"/>
</dbReference>
<dbReference type="VEuPathDB" id="VectorBase:CSON008735"/>
<keyword evidence="6" id="KW-0812">Transmembrane</keyword>
<dbReference type="GO" id="GO:0008188">
    <property type="term" value="F:neuropeptide receptor activity"/>
    <property type="evidence" value="ECO:0007669"/>
    <property type="project" value="TreeGrafter"/>
</dbReference>
<keyword evidence="4" id="KW-0807">Transducer</keyword>
<protein>
    <submittedName>
        <fullName evidence="8">CSON008735 protein</fullName>
    </submittedName>
</protein>
<dbReference type="AlphaFoldDB" id="A0A336MWW8"/>
<keyword evidence="6" id="KW-0472">Membrane</keyword>
<keyword evidence="3" id="KW-0675">Receptor</keyword>
<evidence type="ECO:0000256" key="6">
    <source>
        <dbReference type="SAM" id="Phobius"/>
    </source>
</evidence>
<evidence type="ECO:0000256" key="1">
    <source>
        <dbReference type="ARBA" id="ARBA00004141"/>
    </source>
</evidence>
<gene>
    <name evidence="8" type="primary">CSON008735</name>
</gene>
<evidence type="ECO:0000256" key="4">
    <source>
        <dbReference type="ARBA" id="ARBA00023224"/>
    </source>
</evidence>
<evidence type="ECO:0000256" key="3">
    <source>
        <dbReference type="ARBA" id="ARBA00023170"/>
    </source>
</evidence>
<dbReference type="GO" id="GO:0005886">
    <property type="term" value="C:plasma membrane"/>
    <property type="evidence" value="ECO:0007669"/>
    <property type="project" value="TreeGrafter"/>
</dbReference>
<feature type="transmembrane region" description="Helical" evidence="6">
    <location>
        <begin position="17"/>
        <end position="39"/>
    </location>
</feature>
<dbReference type="SUPFAM" id="SSF81321">
    <property type="entry name" value="Family A G protein-coupled receptor-like"/>
    <property type="match status" value="1"/>
</dbReference>
<proteinExistence type="predicted"/>
<reference evidence="7" key="1">
    <citation type="submission" date="2018-04" db="EMBL/GenBank/DDBJ databases">
        <authorList>
            <person name="Go L.Y."/>
            <person name="Mitchell J.A."/>
        </authorList>
    </citation>
    <scope>NUCLEOTIDE SEQUENCE</scope>
    <source>
        <tissue evidence="7">Whole organism</tissue>
    </source>
</reference>
<evidence type="ECO:0000256" key="2">
    <source>
        <dbReference type="ARBA" id="ARBA00023040"/>
    </source>
</evidence>
<keyword evidence="2" id="KW-0297">G-protein coupled receptor</keyword>
<evidence type="ECO:0000313" key="8">
    <source>
        <dbReference type="EMBL" id="SSX34882.1"/>
    </source>
</evidence>
<evidence type="ECO:0000256" key="5">
    <source>
        <dbReference type="SAM" id="MobiDB-lite"/>
    </source>
</evidence>
<reference evidence="8" key="2">
    <citation type="submission" date="2018-07" db="EMBL/GenBank/DDBJ databases">
        <authorList>
            <person name="Quirk P.G."/>
            <person name="Krulwich T.A."/>
        </authorList>
    </citation>
    <scope>NUCLEOTIDE SEQUENCE</scope>
</reference>
<dbReference type="PANTHER" id="PTHR24243">
    <property type="entry name" value="G-PROTEIN COUPLED RECEPTOR"/>
    <property type="match status" value="1"/>
</dbReference>
<dbReference type="Gene3D" id="1.20.1070.10">
    <property type="entry name" value="Rhodopsin 7-helix transmembrane proteins"/>
    <property type="match status" value="1"/>
</dbReference>
<comment type="subcellular location">
    <subcellularLocation>
        <location evidence="1">Membrane</location>
        <topology evidence="1">Multi-pass membrane protein</topology>
    </subcellularLocation>
</comment>
<keyword evidence="6" id="KW-1133">Transmembrane helix</keyword>
<sequence length="217" mass="24512">MFLYARDWEYYNVVNTWLFSVAGWLYYVSCTINPILYNVMSHRYRVAFKQTLCGSKKPSYYTNGFVRDQSSFRETTIHSSYDTPRSRHGTTRYTARSKESSSSGRLTAASVRFKSDRDIDDRNSMKKEPLLKEEMQRPTTDVVVMLGNSANGRTLCYTTTTATTSTPVTTSGTALLTPNSSSHSTNNTNLNNNELTIDSGLGMLCNNFVISRNETCI</sequence>
<organism evidence="8">
    <name type="scientific">Culicoides sonorensis</name>
    <name type="common">Biting midge</name>
    <dbReference type="NCBI Taxonomy" id="179676"/>
    <lineage>
        <taxon>Eukaryota</taxon>
        <taxon>Metazoa</taxon>
        <taxon>Ecdysozoa</taxon>
        <taxon>Arthropoda</taxon>
        <taxon>Hexapoda</taxon>
        <taxon>Insecta</taxon>
        <taxon>Pterygota</taxon>
        <taxon>Neoptera</taxon>
        <taxon>Endopterygota</taxon>
        <taxon>Diptera</taxon>
        <taxon>Nematocera</taxon>
        <taxon>Chironomoidea</taxon>
        <taxon>Ceratopogonidae</taxon>
        <taxon>Ceratopogoninae</taxon>
        <taxon>Culicoides</taxon>
        <taxon>Monoculicoides</taxon>
    </lineage>
</organism>
<name>A0A336MWW8_CULSO</name>
<dbReference type="EMBL" id="UFQT01003334">
    <property type="protein sequence ID" value="SSX34882.1"/>
    <property type="molecule type" value="Genomic_DNA"/>
</dbReference>
<dbReference type="PANTHER" id="PTHR24243:SF107">
    <property type="entry name" value="NEUROPEPTIDES CAPA RECEPTOR"/>
    <property type="match status" value="1"/>
</dbReference>
<feature type="region of interest" description="Disordered" evidence="5">
    <location>
        <begin position="77"/>
        <end position="107"/>
    </location>
</feature>
<evidence type="ECO:0000313" key="7">
    <source>
        <dbReference type="EMBL" id="SSX15516.1"/>
    </source>
</evidence>
<accession>A0A336MWW8</accession>